<feature type="region of interest" description="Disordered" evidence="1">
    <location>
        <begin position="49"/>
        <end position="79"/>
    </location>
</feature>
<organism evidence="3 4">
    <name type="scientific">Nocardioides dubius</name>
    <dbReference type="NCBI Taxonomy" id="317019"/>
    <lineage>
        <taxon>Bacteria</taxon>
        <taxon>Bacillati</taxon>
        <taxon>Actinomycetota</taxon>
        <taxon>Actinomycetes</taxon>
        <taxon>Propionibacteriales</taxon>
        <taxon>Nocardioidaceae</taxon>
        <taxon>Nocardioides</taxon>
    </lineage>
</organism>
<protein>
    <recommendedName>
        <fullName evidence="2">ARB-07466-like C-terminal domain-containing protein</fullName>
    </recommendedName>
</protein>
<evidence type="ECO:0000313" key="3">
    <source>
        <dbReference type="EMBL" id="GAA1105339.1"/>
    </source>
</evidence>
<dbReference type="EMBL" id="BAAALG010000011">
    <property type="protein sequence ID" value="GAA1105339.1"/>
    <property type="molecule type" value="Genomic_DNA"/>
</dbReference>
<dbReference type="RefSeq" id="WP_343995069.1">
    <property type="nucleotide sequence ID" value="NZ_BAAALG010000011.1"/>
</dbReference>
<dbReference type="InterPro" id="IPR058593">
    <property type="entry name" value="ARB_07466-like_C"/>
</dbReference>
<dbReference type="Pfam" id="PF26571">
    <property type="entry name" value="VldE"/>
    <property type="match status" value="1"/>
</dbReference>
<evidence type="ECO:0000313" key="4">
    <source>
        <dbReference type="Proteomes" id="UP001501581"/>
    </source>
</evidence>
<reference evidence="4" key="1">
    <citation type="journal article" date="2019" name="Int. J. Syst. Evol. Microbiol.">
        <title>The Global Catalogue of Microorganisms (GCM) 10K type strain sequencing project: providing services to taxonomists for standard genome sequencing and annotation.</title>
        <authorList>
            <consortium name="The Broad Institute Genomics Platform"/>
            <consortium name="The Broad Institute Genome Sequencing Center for Infectious Disease"/>
            <person name="Wu L."/>
            <person name="Ma J."/>
        </authorList>
    </citation>
    <scope>NUCLEOTIDE SEQUENCE [LARGE SCALE GENOMIC DNA]</scope>
    <source>
        <strain evidence="4">JCM 13008</strain>
    </source>
</reference>
<proteinExistence type="predicted"/>
<keyword evidence="4" id="KW-1185">Reference proteome</keyword>
<name>A0ABP4EE74_9ACTN</name>
<gene>
    <name evidence="3" type="ORF">GCM10009668_25910</name>
</gene>
<feature type="compositionally biased region" description="Polar residues" evidence="1">
    <location>
        <begin position="63"/>
        <end position="79"/>
    </location>
</feature>
<accession>A0ABP4EE74</accession>
<evidence type="ECO:0000259" key="2">
    <source>
        <dbReference type="Pfam" id="PF26571"/>
    </source>
</evidence>
<evidence type="ECO:0000256" key="1">
    <source>
        <dbReference type="SAM" id="MobiDB-lite"/>
    </source>
</evidence>
<feature type="domain" description="ARB-07466-like C-terminal" evidence="2">
    <location>
        <begin position="184"/>
        <end position="279"/>
    </location>
</feature>
<sequence length="287" mass="30618">MAQGRHKRDANARKMPSVTKIAAPVASLATLATVGVGVLAANPEVAQQVSADAPGSVARAATGTPTRPEQVSRSTVRADQLSTSATFARKVGRAGTRDAIESAKKKLWTTESLNLWSSSAGNAANLGELAEGEEVLVTGREANGRAEVVWKGEARWVNAEYLSEDEPLEGVDGVCSNGASIAQPVSPNVVKVFNAVCARFPQVTTYGTLRNDGEHGQGLAIDIMVTGDLGWQIAEYIRANRVALGVSYQIYQQKIWSVQRDGEGWRGMSDRGSVTANHYDHVHVTTY</sequence>
<comment type="caution">
    <text evidence="3">The sequence shown here is derived from an EMBL/GenBank/DDBJ whole genome shotgun (WGS) entry which is preliminary data.</text>
</comment>
<dbReference type="Proteomes" id="UP001501581">
    <property type="component" value="Unassembled WGS sequence"/>
</dbReference>